<dbReference type="AlphaFoldDB" id="A0A195D1R6"/>
<keyword evidence="2" id="KW-1185">Reference proteome</keyword>
<gene>
    <name evidence="1" type="ORF">ALC62_02195</name>
</gene>
<reference evidence="1 2" key="1">
    <citation type="submission" date="2016-03" db="EMBL/GenBank/DDBJ databases">
        <title>Cyphomyrmex costatus WGS genome.</title>
        <authorList>
            <person name="Nygaard S."/>
            <person name="Hu H."/>
            <person name="Boomsma J."/>
            <person name="Zhang G."/>
        </authorList>
    </citation>
    <scope>NUCLEOTIDE SEQUENCE [LARGE SCALE GENOMIC DNA]</scope>
    <source>
        <strain evidence="1">MS0001</strain>
        <tissue evidence="1">Whole body</tissue>
    </source>
</reference>
<proteinExistence type="predicted"/>
<protein>
    <submittedName>
        <fullName evidence="1">Uncharacterized protein</fullName>
    </submittedName>
</protein>
<dbReference type="EMBL" id="KQ976956">
    <property type="protein sequence ID" value="KYN06812.1"/>
    <property type="molecule type" value="Genomic_DNA"/>
</dbReference>
<feature type="non-terminal residue" evidence="1">
    <location>
        <position position="1"/>
    </location>
</feature>
<name>A0A195D1R6_9HYME</name>
<accession>A0A195D1R6</accession>
<dbReference type="Proteomes" id="UP000078542">
    <property type="component" value="Unassembled WGS sequence"/>
</dbReference>
<organism evidence="1 2">
    <name type="scientific">Cyphomyrmex costatus</name>
    <dbReference type="NCBI Taxonomy" id="456900"/>
    <lineage>
        <taxon>Eukaryota</taxon>
        <taxon>Metazoa</taxon>
        <taxon>Ecdysozoa</taxon>
        <taxon>Arthropoda</taxon>
        <taxon>Hexapoda</taxon>
        <taxon>Insecta</taxon>
        <taxon>Pterygota</taxon>
        <taxon>Neoptera</taxon>
        <taxon>Endopterygota</taxon>
        <taxon>Hymenoptera</taxon>
        <taxon>Apocrita</taxon>
        <taxon>Aculeata</taxon>
        <taxon>Formicoidea</taxon>
        <taxon>Formicidae</taxon>
        <taxon>Myrmicinae</taxon>
        <taxon>Cyphomyrmex</taxon>
    </lineage>
</organism>
<evidence type="ECO:0000313" key="1">
    <source>
        <dbReference type="EMBL" id="KYN06812.1"/>
    </source>
</evidence>
<evidence type="ECO:0000313" key="2">
    <source>
        <dbReference type="Proteomes" id="UP000078542"/>
    </source>
</evidence>
<sequence>IIPTRPRLPPISKLLAIPPNELAAILATTSSISAARFRLIEVTIHVPLKGDLQMNFRRLQYRGSTTRFDNL</sequence>